<proteinExistence type="predicted"/>
<evidence type="ECO:0000313" key="2">
    <source>
        <dbReference type="Proteomes" id="UP000185936"/>
    </source>
</evidence>
<accession>A0A1N7GUE5</accession>
<dbReference type="RefSeq" id="WP_159440184.1">
    <property type="nucleotide sequence ID" value="NZ_FTNR01000015.1"/>
</dbReference>
<gene>
    <name evidence="1" type="ORF">SAMN05421752_115108</name>
</gene>
<sequence>MADSEMQIDDKAIKKIQDRVLREEMNQLHYQRPPSIIQDLQKIIEEEITEADISEKAD</sequence>
<dbReference type="AlphaFoldDB" id="A0A1N7GUE5"/>
<reference evidence="2" key="1">
    <citation type="submission" date="2017-01" db="EMBL/GenBank/DDBJ databases">
        <authorList>
            <person name="Varghese N."/>
            <person name="Submissions S."/>
        </authorList>
    </citation>
    <scope>NUCLEOTIDE SEQUENCE [LARGE SCALE GENOMIC DNA]</scope>
    <source>
        <strain evidence="2">type strain: HArc-</strain>
    </source>
</reference>
<dbReference type="STRING" id="308853.SAMN05421752_115108"/>
<dbReference type="Proteomes" id="UP000185936">
    <property type="component" value="Unassembled WGS sequence"/>
</dbReference>
<organism evidence="1 2">
    <name type="scientific">Natronorubrum thiooxidans</name>
    <dbReference type="NCBI Taxonomy" id="308853"/>
    <lineage>
        <taxon>Archaea</taxon>
        <taxon>Methanobacteriati</taxon>
        <taxon>Methanobacteriota</taxon>
        <taxon>Stenosarchaea group</taxon>
        <taxon>Halobacteria</taxon>
        <taxon>Halobacteriales</taxon>
        <taxon>Natrialbaceae</taxon>
        <taxon>Natronorubrum</taxon>
    </lineage>
</organism>
<evidence type="ECO:0000313" key="1">
    <source>
        <dbReference type="EMBL" id="SIS16211.1"/>
    </source>
</evidence>
<protein>
    <submittedName>
        <fullName evidence="1">Uncharacterized protein</fullName>
    </submittedName>
</protein>
<dbReference type="EMBL" id="FTNR01000015">
    <property type="protein sequence ID" value="SIS16211.1"/>
    <property type="molecule type" value="Genomic_DNA"/>
</dbReference>
<keyword evidence="2" id="KW-1185">Reference proteome</keyword>
<name>A0A1N7GUE5_9EURY</name>